<feature type="region of interest" description="Disordered" evidence="1">
    <location>
        <begin position="1"/>
        <end position="20"/>
    </location>
</feature>
<feature type="compositionally biased region" description="Polar residues" evidence="1">
    <location>
        <begin position="98"/>
        <end position="112"/>
    </location>
</feature>
<comment type="caution">
    <text evidence="2">The sequence shown here is derived from an EMBL/GenBank/DDBJ whole genome shotgun (WGS) entry which is preliminary data.</text>
</comment>
<name>A0AAV6TXW6_9ARAC</name>
<accession>A0AAV6TXW6</accession>
<reference evidence="2 3" key="1">
    <citation type="journal article" date="2022" name="Nat. Ecol. Evol.">
        <title>A masculinizing supergene underlies an exaggerated male reproductive morph in a spider.</title>
        <authorList>
            <person name="Hendrickx F."/>
            <person name="De Corte Z."/>
            <person name="Sonet G."/>
            <person name="Van Belleghem S.M."/>
            <person name="Kostlbacher S."/>
            <person name="Vangestel C."/>
        </authorList>
    </citation>
    <scope>NUCLEOTIDE SEQUENCE [LARGE SCALE GENOMIC DNA]</scope>
    <source>
        <strain evidence="2">W744_W776</strain>
    </source>
</reference>
<proteinExistence type="predicted"/>
<feature type="region of interest" description="Disordered" evidence="1">
    <location>
        <begin position="53"/>
        <end position="112"/>
    </location>
</feature>
<keyword evidence="3" id="KW-1185">Reference proteome</keyword>
<dbReference type="EMBL" id="JAFNEN010000859">
    <property type="protein sequence ID" value="KAG8176654.1"/>
    <property type="molecule type" value="Genomic_DNA"/>
</dbReference>
<organism evidence="2 3">
    <name type="scientific">Oedothorax gibbosus</name>
    <dbReference type="NCBI Taxonomy" id="931172"/>
    <lineage>
        <taxon>Eukaryota</taxon>
        <taxon>Metazoa</taxon>
        <taxon>Ecdysozoa</taxon>
        <taxon>Arthropoda</taxon>
        <taxon>Chelicerata</taxon>
        <taxon>Arachnida</taxon>
        <taxon>Araneae</taxon>
        <taxon>Araneomorphae</taxon>
        <taxon>Entelegynae</taxon>
        <taxon>Araneoidea</taxon>
        <taxon>Linyphiidae</taxon>
        <taxon>Erigoninae</taxon>
        <taxon>Oedothorax</taxon>
    </lineage>
</organism>
<evidence type="ECO:0000313" key="2">
    <source>
        <dbReference type="EMBL" id="KAG8176654.1"/>
    </source>
</evidence>
<gene>
    <name evidence="2" type="ORF">JTE90_029302</name>
</gene>
<evidence type="ECO:0000256" key="1">
    <source>
        <dbReference type="SAM" id="MobiDB-lite"/>
    </source>
</evidence>
<sequence>MDLHRDLQSGKPSTSIIGDHTEDFIFISRRTMSIRKHFSSNWMETVGLVKQKFNGLNRPGDERENPTTPDTKDISRGCGDEQVGAVSGWHKVDDPVRTNPSSSQTGNSLSTH</sequence>
<protein>
    <submittedName>
        <fullName evidence="2">Uncharacterized protein</fullName>
    </submittedName>
</protein>
<feature type="compositionally biased region" description="Basic and acidic residues" evidence="1">
    <location>
        <begin position="59"/>
        <end position="79"/>
    </location>
</feature>
<evidence type="ECO:0000313" key="3">
    <source>
        <dbReference type="Proteomes" id="UP000827092"/>
    </source>
</evidence>
<dbReference type="AlphaFoldDB" id="A0AAV6TXW6"/>
<dbReference type="Proteomes" id="UP000827092">
    <property type="component" value="Unassembled WGS sequence"/>
</dbReference>